<evidence type="ECO:0000313" key="3">
    <source>
        <dbReference type="Proteomes" id="UP000550787"/>
    </source>
</evidence>
<dbReference type="InterPro" id="IPR029033">
    <property type="entry name" value="His_PPase_superfam"/>
</dbReference>
<dbReference type="SUPFAM" id="SSF53254">
    <property type="entry name" value="Phosphoglycerate mutase-like"/>
    <property type="match status" value="1"/>
</dbReference>
<accession>A0A7W4FDT8</accession>
<dbReference type="Proteomes" id="UP000550787">
    <property type="component" value="Unassembled WGS sequence"/>
</dbReference>
<dbReference type="Pfam" id="PF00300">
    <property type="entry name" value="His_Phos_1"/>
    <property type="match status" value="1"/>
</dbReference>
<evidence type="ECO:0000313" key="2">
    <source>
        <dbReference type="EMBL" id="MBB2155812.1"/>
    </source>
</evidence>
<evidence type="ECO:0000256" key="1">
    <source>
        <dbReference type="SAM" id="MobiDB-lite"/>
    </source>
</evidence>
<dbReference type="RefSeq" id="WP_012225383.1">
    <property type="nucleotide sequence ID" value="NZ_JABEQG010000007.1"/>
</dbReference>
<dbReference type="CDD" id="cd07067">
    <property type="entry name" value="HP_PGM_like"/>
    <property type="match status" value="1"/>
</dbReference>
<organism evidence="2 3">
    <name type="scientific">Gluconacetobacter diazotrophicus</name>
    <name type="common">Acetobacter diazotrophicus</name>
    <dbReference type="NCBI Taxonomy" id="33996"/>
    <lineage>
        <taxon>Bacteria</taxon>
        <taxon>Pseudomonadati</taxon>
        <taxon>Pseudomonadota</taxon>
        <taxon>Alphaproteobacteria</taxon>
        <taxon>Acetobacterales</taxon>
        <taxon>Acetobacteraceae</taxon>
        <taxon>Gluconacetobacter</taxon>
    </lineage>
</organism>
<name>A0A7W4FDT8_GLUDI</name>
<dbReference type="Gene3D" id="3.40.50.1240">
    <property type="entry name" value="Phosphoglycerate mutase-like"/>
    <property type="match status" value="1"/>
</dbReference>
<proteinExistence type="predicted"/>
<dbReference type="InterPro" id="IPR013078">
    <property type="entry name" value="His_Pase_superF_clade-1"/>
</dbReference>
<gene>
    <name evidence="2" type="ORF">HLH33_05720</name>
</gene>
<reference evidence="2 3" key="1">
    <citation type="submission" date="2020-04" db="EMBL/GenBank/DDBJ databases">
        <title>Description of novel Gluconacetobacter.</title>
        <authorList>
            <person name="Sombolestani A."/>
        </authorList>
    </citation>
    <scope>NUCLEOTIDE SEQUENCE [LARGE SCALE GENOMIC DNA]</scope>
    <source>
        <strain evidence="2 3">LMG 7603</strain>
    </source>
</reference>
<feature type="region of interest" description="Disordered" evidence="1">
    <location>
        <begin position="26"/>
        <end position="55"/>
    </location>
</feature>
<dbReference type="AlphaFoldDB" id="A0A7W4FDT8"/>
<dbReference type="OMA" id="RTRETWK"/>
<comment type="caution">
    <text evidence="2">The sequence shown here is derived from an EMBL/GenBank/DDBJ whole genome shotgun (WGS) entry which is preliminary data.</text>
</comment>
<protein>
    <submittedName>
        <fullName evidence="2">Phosphoglycerate mutase</fullName>
    </submittedName>
</protein>
<sequence>MPRPPKADGNAAARRTLVLMRHAEAFPARHGDPGPSGDLERPLTPSGRRKAHERGTQLREIGFVPDLVLISPARRSGETYAALGPFSTTDAPHVRQEAGLYEAGAGSILEILREIPETASNIIVVGHNPDLYHLVLDLAGDAIDDPDKTILNRGFPTASAAWFTVEGPWHELARRRVALARVLCT</sequence>
<dbReference type="EMBL" id="JABEQG010000007">
    <property type="protein sequence ID" value="MBB2155812.1"/>
    <property type="molecule type" value="Genomic_DNA"/>
</dbReference>